<dbReference type="EMBL" id="OU899034">
    <property type="protein sequence ID" value="CAH1712787.1"/>
    <property type="molecule type" value="Genomic_DNA"/>
</dbReference>
<name>A0A9P0ISN2_APHGO</name>
<dbReference type="AlphaFoldDB" id="A0A9P0ISN2"/>
<keyword evidence="1" id="KW-0812">Transmembrane</keyword>
<organism evidence="2 3">
    <name type="scientific">Aphis gossypii</name>
    <name type="common">Cotton aphid</name>
    <dbReference type="NCBI Taxonomy" id="80765"/>
    <lineage>
        <taxon>Eukaryota</taxon>
        <taxon>Metazoa</taxon>
        <taxon>Ecdysozoa</taxon>
        <taxon>Arthropoda</taxon>
        <taxon>Hexapoda</taxon>
        <taxon>Insecta</taxon>
        <taxon>Pterygota</taxon>
        <taxon>Neoptera</taxon>
        <taxon>Paraneoptera</taxon>
        <taxon>Hemiptera</taxon>
        <taxon>Sternorrhyncha</taxon>
        <taxon>Aphidomorpha</taxon>
        <taxon>Aphidoidea</taxon>
        <taxon>Aphididae</taxon>
        <taxon>Aphidini</taxon>
        <taxon>Aphis</taxon>
        <taxon>Aphis</taxon>
    </lineage>
</organism>
<evidence type="ECO:0000256" key="1">
    <source>
        <dbReference type="SAM" id="Phobius"/>
    </source>
</evidence>
<gene>
    <name evidence="2" type="ORF">APHIGO_LOCUS2144</name>
</gene>
<evidence type="ECO:0000313" key="3">
    <source>
        <dbReference type="Proteomes" id="UP001154329"/>
    </source>
</evidence>
<accession>A0A9P0ISN2</accession>
<feature type="transmembrane region" description="Helical" evidence="1">
    <location>
        <begin position="101"/>
        <end position="120"/>
    </location>
</feature>
<keyword evidence="1" id="KW-0472">Membrane</keyword>
<proteinExistence type="predicted"/>
<reference evidence="2" key="2">
    <citation type="submission" date="2022-10" db="EMBL/GenBank/DDBJ databases">
        <authorList>
            <consortium name="ENA_rothamsted_submissions"/>
            <consortium name="culmorum"/>
            <person name="King R."/>
        </authorList>
    </citation>
    <scope>NUCLEOTIDE SEQUENCE</scope>
</reference>
<keyword evidence="1" id="KW-1133">Transmembrane helix</keyword>
<keyword evidence="3" id="KW-1185">Reference proteome</keyword>
<evidence type="ECO:0000313" key="2">
    <source>
        <dbReference type="EMBL" id="CAH1712787.1"/>
    </source>
</evidence>
<dbReference type="Proteomes" id="UP001154329">
    <property type="component" value="Chromosome 1"/>
</dbReference>
<protein>
    <submittedName>
        <fullName evidence="2">Uncharacterized protein</fullName>
    </submittedName>
</protein>
<reference evidence="2" key="1">
    <citation type="submission" date="2022-02" db="EMBL/GenBank/DDBJ databases">
        <authorList>
            <person name="King R."/>
        </authorList>
    </citation>
    <scope>NUCLEOTIDE SEQUENCE</scope>
</reference>
<sequence length="195" mass="23288">MYVYIGIKRDVCVWYIPASRYMKRRTPVAQANTRCREMIEVIVKVSVKSRKKCTRTKRDRFSEMSVYASSLRAYNTHMIIYDVCNKVWEVRPNIVKTSLKIYTYLHIIYYYINSYSYIYIYRSRRTHTTREHNNASLYATTGGAVARLRSSVCSHTYIYEHDVYTHGPKCVLCKRPLGTKYIYTLYVFMYVRTKC</sequence>